<dbReference type="Gene3D" id="3.30.450.20">
    <property type="entry name" value="PAS domain"/>
    <property type="match status" value="1"/>
</dbReference>
<dbReference type="AlphaFoldDB" id="A0A7L4ZSR8"/>
<dbReference type="Gene3D" id="3.30.565.10">
    <property type="entry name" value="Histidine kinase-like ATPase, C-terminal domain"/>
    <property type="match status" value="1"/>
</dbReference>
<dbReference type="CDD" id="cd00075">
    <property type="entry name" value="HATPase"/>
    <property type="match status" value="1"/>
</dbReference>
<proteinExistence type="predicted"/>
<dbReference type="InterPro" id="IPR000014">
    <property type="entry name" value="PAS"/>
</dbReference>
<dbReference type="GO" id="GO:0006355">
    <property type="term" value="P:regulation of DNA-templated transcription"/>
    <property type="evidence" value="ECO:0007669"/>
    <property type="project" value="InterPro"/>
</dbReference>
<dbReference type="InterPro" id="IPR005467">
    <property type="entry name" value="His_kinase_dom"/>
</dbReference>
<dbReference type="Pfam" id="PF02518">
    <property type="entry name" value="HATPase_c"/>
    <property type="match status" value="1"/>
</dbReference>
<protein>
    <recommendedName>
        <fullName evidence="2">histidine kinase</fullName>
        <ecNumber evidence="2">2.7.13.3</ecNumber>
    </recommendedName>
</protein>
<dbReference type="RefSeq" id="WP_151080131.1">
    <property type="nucleotide sequence ID" value="NZ_CP047647.1"/>
</dbReference>
<dbReference type="CDD" id="cd00082">
    <property type="entry name" value="HisKA"/>
    <property type="match status" value="1"/>
</dbReference>
<evidence type="ECO:0000256" key="5">
    <source>
        <dbReference type="ARBA" id="ARBA00022777"/>
    </source>
</evidence>
<dbReference type="Pfam" id="PF00989">
    <property type="entry name" value="PAS"/>
    <property type="match status" value="1"/>
</dbReference>
<dbReference type="InterPro" id="IPR036890">
    <property type="entry name" value="HATPase_C_sf"/>
</dbReference>
<dbReference type="Pfam" id="PF00512">
    <property type="entry name" value="HisKA"/>
    <property type="match status" value="1"/>
</dbReference>
<evidence type="ECO:0000313" key="8">
    <source>
        <dbReference type="Proteomes" id="UP000326380"/>
    </source>
</evidence>
<name>A0A7L4ZSR8_9BACT</name>
<dbReference type="SUPFAM" id="SSF55785">
    <property type="entry name" value="PYP-like sensor domain (PAS domain)"/>
    <property type="match status" value="1"/>
</dbReference>
<dbReference type="InterPro" id="IPR003594">
    <property type="entry name" value="HATPase_dom"/>
</dbReference>
<dbReference type="PROSITE" id="PS50112">
    <property type="entry name" value="PAS"/>
    <property type="match status" value="1"/>
</dbReference>
<evidence type="ECO:0000256" key="2">
    <source>
        <dbReference type="ARBA" id="ARBA00012438"/>
    </source>
</evidence>
<dbReference type="GO" id="GO:0000155">
    <property type="term" value="F:phosphorelay sensor kinase activity"/>
    <property type="evidence" value="ECO:0007669"/>
    <property type="project" value="InterPro"/>
</dbReference>
<evidence type="ECO:0000256" key="6">
    <source>
        <dbReference type="ARBA" id="ARBA00023012"/>
    </source>
</evidence>
<reference evidence="7 8" key="1">
    <citation type="submission" date="2019-09" db="EMBL/GenBank/DDBJ databases">
        <title>Genome sequence of Hymenobacter sp. M3.</title>
        <authorList>
            <person name="Srinivasan S."/>
        </authorList>
    </citation>
    <scope>NUCLEOTIDE SEQUENCE [LARGE SCALE GENOMIC DNA]</scope>
    <source>
        <strain evidence="7 8">M3</strain>
    </source>
</reference>
<dbReference type="InterPro" id="IPR050736">
    <property type="entry name" value="Sensor_HK_Regulatory"/>
</dbReference>
<evidence type="ECO:0000256" key="4">
    <source>
        <dbReference type="ARBA" id="ARBA00022679"/>
    </source>
</evidence>
<dbReference type="InterPro" id="IPR035965">
    <property type="entry name" value="PAS-like_dom_sf"/>
</dbReference>
<dbReference type="PANTHER" id="PTHR43711:SF26">
    <property type="entry name" value="SENSOR HISTIDINE KINASE RCSC"/>
    <property type="match status" value="1"/>
</dbReference>
<dbReference type="InterPro" id="IPR013767">
    <property type="entry name" value="PAS_fold"/>
</dbReference>
<dbReference type="SUPFAM" id="SSF47384">
    <property type="entry name" value="Homodimeric domain of signal transducing histidine kinase"/>
    <property type="match status" value="1"/>
</dbReference>
<dbReference type="NCBIfam" id="TIGR00229">
    <property type="entry name" value="sensory_box"/>
    <property type="match status" value="1"/>
</dbReference>
<dbReference type="CDD" id="cd00130">
    <property type="entry name" value="PAS"/>
    <property type="match status" value="1"/>
</dbReference>
<comment type="catalytic activity">
    <reaction evidence="1">
        <text>ATP + protein L-histidine = ADP + protein N-phospho-L-histidine.</text>
        <dbReference type="EC" id="2.7.13.3"/>
    </reaction>
</comment>
<keyword evidence="4" id="KW-0808">Transferase</keyword>
<dbReference type="Proteomes" id="UP000326380">
    <property type="component" value="Unassembled WGS sequence"/>
</dbReference>
<organism evidence="7 8">
    <name type="scientific">Hymenobacter busanensis</name>
    <dbReference type="NCBI Taxonomy" id="2607656"/>
    <lineage>
        <taxon>Bacteria</taxon>
        <taxon>Pseudomonadati</taxon>
        <taxon>Bacteroidota</taxon>
        <taxon>Cytophagia</taxon>
        <taxon>Cytophagales</taxon>
        <taxon>Hymenobacteraceae</taxon>
        <taxon>Hymenobacter</taxon>
    </lineage>
</organism>
<dbReference type="PROSITE" id="PS50113">
    <property type="entry name" value="PAC"/>
    <property type="match status" value="1"/>
</dbReference>
<evidence type="ECO:0000256" key="3">
    <source>
        <dbReference type="ARBA" id="ARBA00022553"/>
    </source>
</evidence>
<gene>
    <name evidence="7" type="ORF">F0P96_17045</name>
</gene>
<evidence type="ECO:0000313" key="7">
    <source>
        <dbReference type="EMBL" id="KAA9327683.1"/>
    </source>
</evidence>
<dbReference type="FunFam" id="3.30.565.10:FF:000006">
    <property type="entry name" value="Sensor histidine kinase WalK"/>
    <property type="match status" value="1"/>
</dbReference>
<dbReference type="InterPro" id="IPR000700">
    <property type="entry name" value="PAS-assoc_C"/>
</dbReference>
<accession>A0A7L4ZSR8</accession>
<dbReference type="InterPro" id="IPR003661">
    <property type="entry name" value="HisK_dim/P_dom"/>
</dbReference>
<dbReference type="InterPro" id="IPR004358">
    <property type="entry name" value="Sig_transdc_His_kin-like_C"/>
</dbReference>
<dbReference type="Gene3D" id="1.10.287.130">
    <property type="match status" value="1"/>
</dbReference>
<keyword evidence="5" id="KW-0418">Kinase</keyword>
<dbReference type="PROSITE" id="PS50109">
    <property type="entry name" value="HIS_KIN"/>
    <property type="match status" value="1"/>
</dbReference>
<keyword evidence="6" id="KW-0902">Two-component regulatory system</keyword>
<dbReference type="SMART" id="SM00091">
    <property type="entry name" value="PAS"/>
    <property type="match status" value="2"/>
</dbReference>
<sequence length="536" mass="59561">MPTRSYADALVHTLFQQAQGFVGVYDAQLSRFTRVNAKGVQLLGFATEQALLDAPALPIRPATLESWETLLEAAQQHHYVVDARIELPGRPAVDARLELTHFEHEGRSLFLVGLHEQEQGRLQRAERELAQSVGRFEAVVANATIGIVVCDRQGVIISANRLSQQLFGYAEGELPGQKIEVLVPNAAGRRHEQLRESFNANPSVRAMGAHRAGLEALRKDGSVFPVEVSLSYFYLDDELYVVSYILDITYKKEAERELIAQRQRVEGLNAELEQKVADRTHALLSTLEQLEQRTEELAKALAAEQELGELKSRFVSMASHEFRTPLTAVMNSATLIEKYPGADQQDKRVKHLQRIRASVKHLNDILEEFLSVGRIEEGRIEARPADLDFGALLADTVADVQSLLKPGQIIEQRTECPAPVHLDSSLLRKILVNLLSNAIKYSGDNSVVTVRTACTGGHLTLTVQDQGVGISQEDQEHLFERFFRARNVTNVPGTGLGLYIIAKYLELMNGRIELLSELGQGTTVTVTIPYENHPAD</sequence>
<dbReference type="SUPFAM" id="SSF55874">
    <property type="entry name" value="ATPase domain of HSP90 chaperone/DNA topoisomerase II/histidine kinase"/>
    <property type="match status" value="1"/>
</dbReference>
<dbReference type="PANTHER" id="PTHR43711">
    <property type="entry name" value="TWO-COMPONENT HISTIDINE KINASE"/>
    <property type="match status" value="1"/>
</dbReference>
<dbReference type="EC" id="2.7.13.3" evidence="2"/>
<dbReference type="SMART" id="SM00388">
    <property type="entry name" value="HisKA"/>
    <property type="match status" value="1"/>
</dbReference>
<dbReference type="SMART" id="SM00387">
    <property type="entry name" value="HATPase_c"/>
    <property type="match status" value="1"/>
</dbReference>
<keyword evidence="3" id="KW-0597">Phosphoprotein</keyword>
<dbReference type="EMBL" id="VTWU01000006">
    <property type="protein sequence ID" value="KAA9327683.1"/>
    <property type="molecule type" value="Genomic_DNA"/>
</dbReference>
<dbReference type="PRINTS" id="PR00344">
    <property type="entry name" value="BCTRLSENSOR"/>
</dbReference>
<comment type="caution">
    <text evidence="7">The sequence shown here is derived from an EMBL/GenBank/DDBJ whole genome shotgun (WGS) entry which is preliminary data.</text>
</comment>
<keyword evidence="8" id="KW-1185">Reference proteome</keyword>
<dbReference type="InterPro" id="IPR036097">
    <property type="entry name" value="HisK_dim/P_sf"/>
</dbReference>
<evidence type="ECO:0000256" key="1">
    <source>
        <dbReference type="ARBA" id="ARBA00000085"/>
    </source>
</evidence>